<dbReference type="RefSeq" id="WP_129220397.1">
    <property type="nucleotide sequence ID" value="NZ_QYBC01000014.1"/>
</dbReference>
<dbReference type="EMBL" id="QYBC01000014">
    <property type="protein sequence ID" value="RYB03443.1"/>
    <property type="molecule type" value="Genomic_DNA"/>
</dbReference>
<dbReference type="Gene3D" id="3.20.20.60">
    <property type="entry name" value="Phosphoenolpyruvate-binding domains"/>
    <property type="match status" value="1"/>
</dbReference>
<evidence type="ECO:0000313" key="2">
    <source>
        <dbReference type="Proteomes" id="UP000289411"/>
    </source>
</evidence>
<keyword evidence="1" id="KW-0456">Lyase</keyword>
<dbReference type="AlphaFoldDB" id="A0A4Q2RCC3"/>
<reference evidence="1 2" key="2">
    <citation type="submission" date="2019-02" db="EMBL/GenBank/DDBJ databases">
        <title>'Lichenibacterium ramalinii' gen. nov. sp. nov., 'Lichenibacterium minor' gen. nov. sp. nov.</title>
        <authorList>
            <person name="Pankratov T."/>
        </authorList>
    </citation>
    <scope>NUCLEOTIDE SEQUENCE [LARGE SCALE GENOMIC DNA]</scope>
    <source>
        <strain evidence="1 2">RmlP001</strain>
    </source>
</reference>
<sequence length="255" mass="26596">MPEPSSAVLAQRRAAFRELHRSGCFVLPNPWDGGTAVRLARAGFKALASTSAGAAWALGREDGDLPVDVVLDHLRFLCGVTDLPVNADFEAGFADTPEGVADNVARCIETGVSGLSIEDQQGGRLFGRDEAVARLRAARRAIDASGADVVLVGRCEAYLVDPLDLDAVAGRLRAYAEAGADCLYAPGIKRLDAIAHLVRSVDRPLNANLTGTGLSVADLAGVGVRRVSVGAALASATYASFDGFVDRLVAEGRLP</sequence>
<reference evidence="1 2" key="1">
    <citation type="submission" date="2018-09" db="EMBL/GenBank/DDBJ databases">
        <authorList>
            <person name="Grouzdev D.S."/>
            <person name="Krutkina M.S."/>
        </authorList>
    </citation>
    <scope>NUCLEOTIDE SEQUENCE [LARGE SCALE GENOMIC DNA]</scope>
    <source>
        <strain evidence="1 2">RmlP001</strain>
    </source>
</reference>
<gene>
    <name evidence="1" type="ORF">D3272_16935</name>
</gene>
<dbReference type="SUPFAM" id="SSF51621">
    <property type="entry name" value="Phosphoenolpyruvate/pyruvate domain"/>
    <property type="match status" value="1"/>
</dbReference>
<dbReference type="InterPro" id="IPR040442">
    <property type="entry name" value="Pyrv_kinase-like_dom_sf"/>
</dbReference>
<dbReference type="OrthoDB" id="9785398at2"/>
<evidence type="ECO:0000313" key="1">
    <source>
        <dbReference type="EMBL" id="RYB03443.1"/>
    </source>
</evidence>
<name>A0A4Q2RCC3_9HYPH</name>
<dbReference type="CDD" id="cd00377">
    <property type="entry name" value="ICL_PEPM"/>
    <property type="match status" value="1"/>
</dbReference>
<proteinExistence type="predicted"/>
<organism evidence="1 2">
    <name type="scientific">Lichenibacterium ramalinae</name>
    <dbReference type="NCBI Taxonomy" id="2316527"/>
    <lineage>
        <taxon>Bacteria</taxon>
        <taxon>Pseudomonadati</taxon>
        <taxon>Pseudomonadota</taxon>
        <taxon>Alphaproteobacteria</taxon>
        <taxon>Hyphomicrobiales</taxon>
        <taxon>Lichenihabitantaceae</taxon>
        <taxon>Lichenibacterium</taxon>
    </lineage>
</organism>
<dbReference type="PANTHER" id="PTHR42905:SF16">
    <property type="entry name" value="CARBOXYPHOSPHONOENOLPYRUVATE PHOSPHONOMUTASE-LIKE PROTEIN (AFU_ORTHOLOGUE AFUA_5G07230)"/>
    <property type="match status" value="1"/>
</dbReference>
<dbReference type="InterPro" id="IPR039556">
    <property type="entry name" value="ICL/PEPM"/>
</dbReference>
<dbReference type="GO" id="GO:0016829">
    <property type="term" value="F:lyase activity"/>
    <property type="evidence" value="ECO:0007669"/>
    <property type="project" value="UniProtKB-KW"/>
</dbReference>
<keyword evidence="2" id="KW-1185">Reference proteome</keyword>
<dbReference type="InterPro" id="IPR015813">
    <property type="entry name" value="Pyrv/PenolPyrv_kinase-like_dom"/>
</dbReference>
<comment type="caution">
    <text evidence="1">The sequence shown here is derived from an EMBL/GenBank/DDBJ whole genome shotgun (WGS) entry which is preliminary data.</text>
</comment>
<dbReference type="Proteomes" id="UP000289411">
    <property type="component" value="Unassembled WGS sequence"/>
</dbReference>
<dbReference type="Pfam" id="PF13714">
    <property type="entry name" value="PEP_mutase"/>
    <property type="match status" value="1"/>
</dbReference>
<accession>A0A4Q2RCC3</accession>
<protein>
    <submittedName>
        <fullName evidence="1">Isocitrate lyase/phosphoenolpyruvate mutase family protein</fullName>
    </submittedName>
</protein>
<keyword evidence="1" id="KW-0670">Pyruvate</keyword>
<dbReference type="PANTHER" id="PTHR42905">
    <property type="entry name" value="PHOSPHOENOLPYRUVATE CARBOXYLASE"/>
    <property type="match status" value="1"/>
</dbReference>